<proteinExistence type="predicted"/>
<evidence type="ECO:0000313" key="1">
    <source>
        <dbReference type="EMBL" id="GAA3625960.1"/>
    </source>
</evidence>
<comment type="caution">
    <text evidence="1">The sequence shown here is derived from an EMBL/GenBank/DDBJ whole genome shotgun (WGS) entry which is preliminary data.</text>
</comment>
<organism evidence="1 2">
    <name type="scientific">Microbacterium awajiense</name>
    <dbReference type="NCBI Taxonomy" id="415214"/>
    <lineage>
        <taxon>Bacteria</taxon>
        <taxon>Bacillati</taxon>
        <taxon>Actinomycetota</taxon>
        <taxon>Actinomycetes</taxon>
        <taxon>Micrococcales</taxon>
        <taxon>Microbacteriaceae</taxon>
        <taxon>Microbacterium</taxon>
    </lineage>
</organism>
<evidence type="ECO:0000313" key="2">
    <source>
        <dbReference type="Proteomes" id="UP001501697"/>
    </source>
</evidence>
<gene>
    <name evidence="1" type="ORF">GCM10022200_05390</name>
</gene>
<sequence>MPAHPDPVELAARIRAALAPAPIPVVVGGVSCHLVPRLTNSPEALSRLHESPSTWARLSLVGGPAELDDDEARDLLVEHSDALLRQPDPLTVRLGDNELSILGAVARSERHLATLEASGPVAWARAVTDRRLRVGEARALVLAVVEAAEARAA</sequence>
<protein>
    <recommendedName>
        <fullName evidence="3">PucR family transcriptional regulator</fullName>
    </recommendedName>
</protein>
<reference evidence="2" key="1">
    <citation type="journal article" date="2019" name="Int. J. Syst. Evol. Microbiol.">
        <title>The Global Catalogue of Microorganisms (GCM) 10K type strain sequencing project: providing services to taxonomists for standard genome sequencing and annotation.</title>
        <authorList>
            <consortium name="The Broad Institute Genomics Platform"/>
            <consortium name="The Broad Institute Genome Sequencing Center for Infectious Disease"/>
            <person name="Wu L."/>
            <person name="Ma J."/>
        </authorList>
    </citation>
    <scope>NUCLEOTIDE SEQUENCE [LARGE SCALE GENOMIC DNA]</scope>
    <source>
        <strain evidence="2">JCM 16544</strain>
    </source>
</reference>
<accession>A0ABP7A6L8</accession>
<dbReference type="EMBL" id="BAAAYU010000001">
    <property type="protein sequence ID" value="GAA3625960.1"/>
    <property type="molecule type" value="Genomic_DNA"/>
</dbReference>
<name>A0ABP7A6L8_9MICO</name>
<keyword evidence="2" id="KW-1185">Reference proteome</keyword>
<dbReference type="RefSeq" id="WP_344736320.1">
    <property type="nucleotide sequence ID" value="NZ_BAAAYU010000001.1"/>
</dbReference>
<dbReference type="Proteomes" id="UP001501697">
    <property type="component" value="Unassembled WGS sequence"/>
</dbReference>
<evidence type="ECO:0008006" key="3">
    <source>
        <dbReference type="Google" id="ProtNLM"/>
    </source>
</evidence>